<name>A0A2W5D7J6_9CORY</name>
<dbReference type="InterPro" id="IPR027417">
    <property type="entry name" value="P-loop_NTPase"/>
</dbReference>
<accession>A0A2W5D7J6</accession>
<proteinExistence type="predicted"/>
<keyword evidence="1 3" id="KW-0547">Nucleotide-binding</keyword>
<dbReference type="PROSITE" id="PS50901">
    <property type="entry name" value="FTSK"/>
    <property type="match status" value="1"/>
</dbReference>
<protein>
    <recommendedName>
        <fullName evidence="4">FtsK domain-containing protein</fullName>
    </recommendedName>
</protein>
<evidence type="ECO:0000259" key="4">
    <source>
        <dbReference type="PROSITE" id="PS50901"/>
    </source>
</evidence>
<dbReference type="PANTHER" id="PTHR22683:SF1">
    <property type="entry name" value="TYPE VII SECRETION SYSTEM PROTEIN ESSC"/>
    <property type="match status" value="1"/>
</dbReference>
<reference evidence="5 6" key="1">
    <citation type="submission" date="2017-11" db="EMBL/GenBank/DDBJ databases">
        <title>Infants hospitalized years apart are colonized by the same room-sourced microbial strains.</title>
        <authorList>
            <person name="Brooks B."/>
            <person name="Olm M.R."/>
            <person name="Firek B.A."/>
            <person name="Baker R."/>
            <person name="Thomas B.C."/>
            <person name="Morowitz M.J."/>
            <person name="Banfield J.F."/>
        </authorList>
    </citation>
    <scope>NUCLEOTIDE SEQUENCE [LARGE SCALE GENOMIC DNA]</scope>
    <source>
        <strain evidence="5">S2_012_000_R3_87</strain>
    </source>
</reference>
<dbReference type="Pfam" id="PF01580">
    <property type="entry name" value="FtsK_SpoIIIE"/>
    <property type="match status" value="3"/>
</dbReference>
<keyword evidence="2 3" id="KW-0067">ATP-binding</keyword>
<organism evidence="5 6">
    <name type="scientific">Corynebacterium urealyticum</name>
    <dbReference type="NCBI Taxonomy" id="43771"/>
    <lineage>
        <taxon>Bacteria</taxon>
        <taxon>Bacillati</taxon>
        <taxon>Actinomycetota</taxon>
        <taxon>Actinomycetes</taxon>
        <taxon>Mycobacteriales</taxon>
        <taxon>Corynebacteriaceae</taxon>
        <taxon>Corynebacterium</taxon>
    </lineage>
</organism>
<dbReference type="Proteomes" id="UP000249451">
    <property type="component" value="Unassembled WGS sequence"/>
</dbReference>
<dbReference type="Gene3D" id="3.40.50.300">
    <property type="entry name" value="P-loop containing nucleotide triphosphate hydrolases"/>
    <property type="match status" value="3"/>
</dbReference>
<comment type="caution">
    <text evidence="5">The sequence shown here is derived from an EMBL/GenBank/DDBJ whole genome shotgun (WGS) entry which is preliminary data.</text>
</comment>
<dbReference type="GO" id="GO:0005524">
    <property type="term" value="F:ATP binding"/>
    <property type="evidence" value="ECO:0007669"/>
    <property type="project" value="UniProtKB-UniRule"/>
</dbReference>
<dbReference type="InterPro" id="IPR002543">
    <property type="entry name" value="FtsK_dom"/>
</dbReference>
<dbReference type="InterPro" id="IPR050206">
    <property type="entry name" value="FtsK/SpoIIIE/SftA"/>
</dbReference>
<sequence length="1408" mass="156179">MQKIFAVGMPILMVSMMVIMFRAMGDSGGARRVMMMMMMGMMMVMTLAQTIGQAFGGGGEADTLNTDRQNYFLTLEKSRDKAHEVGRSQHNVQRWLYPNPKALVSLINSRHRTMWAARPATDGSDLTFDHDDLIADKNSDQSADTWMKARVGTGLVALSPGLQVDNPDSVAPEMLEPVTYQAYANFMTTQSVVPLSPLPVSLDRPAVSMRGDMRRRRDFVRAMVVSMAYNHSPAMVMMGVVTDKDRASEWEWMKWLPHTANRFEAADEYGFPMLRWSNFEEAHRYIAMHYDVISALQGRMLVVADVPNAALKPPMNYEVLPGVTFLIVDSADDSRMTGIKDRLHISEEGKFSAFDQIDVADADFVTVEEATTIARSMAGIHPPGFMHIEVENAGDAGQAAVVPTAKAPELLDVIGTRDLETYDLVGSWRETDEQKTFKVPIGFQVARDSRSGEYAPTGDLAYLDILQKASGGTGPHGLFQGGTGTGKSFLIVMVILMLCIKYSPRRLMLISADFKGGATFNPLQHLPHFIVNLTNLEGSLDMVDRTQAMLEGEHQRRQQVFARYDVGDIHEYRKLQKKNKEIGVDEEMEDIPDILFVADEFRAFITNNPQYKDMFGMIAAEGRSTGIHLLIGSQSINPQMLGDALPNFDYGMSLKVKDSSDSNTVIRSPKATQLPPSQIALLFYQDLQDELHMYFKGFNWSVPYRREIRPDNSNPHAIEVDQGDAEDKIEDSGTQVRVFDAESAAVIPESKDEPEVEVVDDSEVIYEDTDKDVLTALVDMVMEKSEGYTTTRTYWMDPLTIPKSLGEIDPRELMAPEMDRGISIRIGDIDTPRRHCRVPMEVKFSDSSSGNLAIVGSAGTGRSMVIKSMVASSAIRYYGATVSWFLYDYTGSAMAPVADYPNVSIYGTKNSRDTWRRIRGEVERVLNIRVAAFEAHGFSSPDAYFAGRDEAGVTGDDFGWIMVAIDGFNDMAAALKENLDDQAAMIDLMKTAARYGIFFVATLNSMSTLGVRYDEVFSQGVRLYVPDHMNTFGSSAARQTNMRDIMSQVPQSEPGRVADGSITNDMGMPIFHHGRIILPVADKPEPTAVKESGPIYNQKKDYTDEIVSYGKAIAQSPAGEYPAIKLQMVGTMPIDDLYASLDMDALRALPQAHRALPYGVDVATYLPALAAPVGQIPMGHVFIAGSAGSGRTTTLRTFMRSAAELHGNKQAKFIMLDNSGTLINDFKYYRDQGFIKPANYIMSKDKLGDVHEFLTKMIAKRAPKEDQLMENPEMLRDRTYFTGPEVYIFIDNAEAFLSNGFNQGALEKLMKALPSYDVGIHFIMTLPASNLPTIISSNKGVLHMVDNHDPMFLLHSGPASAGAVLMGTKTRFMDLPAGRVQLFNQQNFNTREVPQVQIALTPEASSDN</sequence>
<evidence type="ECO:0000256" key="1">
    <source>
        <dbReference type="ARBA" id="ARBA00022741"/>
    </source>
</evidence>
<evidence type="ECO:0000256" key="2">
    <source>
        <dbReference type="ARBA" id="ARBA00022840"/>
    </source>
</evidence>
<dbReference type="GO" id="GO:0003677">
    <property type="term" value="F:DNA binding"/>
    <property type="evidence" value="ECO:0007669"/>
    <property type="project" value="InterPro"/>
</dbReference>
<dbReference type="EMBL" id="QFNY01000014">
    <property type="protein sequence ID" value="PZP03286.1"/>
    <property type="molecule type" value="Genomic_DNA"/>
</dbReference>
<dbReference type="SUPFAM" id="SSF52540">
    <property type="entry name" value="P-loop containing nucleoside triphosphate hydrolases"/>
    <property type="match status" value="3"/>
</dbReference>
<evidence type="ECO:0000313" key="5">
    <source>
        <dbReference type="EMBL" id="PZP03286.1"/>
    </source>
</evidence>
<dbReference type="PANTHER" id="PTHR22683">
    <property type="entry name" value="SPORULATION PROTEIN RELATED"/>
    <property type="match status" value="1"/>
</dbReference>
<evidence type="ECO:0000313" key="6">
    <source>
        <dbReference type="Proteomes" id="UP000249451"/>
    </source>
</evidence>
<gene>
    <name evidence="5" type="ORF">DI609_01185</name>
</gene>
<evidence type="ECO:0000256" key="3">
    <source>
        <dbReference type="PROSITE-ProRule" id="PRU00289"/>
    </source>
</evidence>
<feature type="binding site" evidence="3">
    <location>
        <begin position="481"/>
        <end position="488"/>
    </location>
    <ligand>
        <name>ATP</name>
        <dbReference type="ChEBI" id="CHEBI:30616"/>
    </ligand>
</feature>
<feature type="domain" description="FtsK" evidence="4">
    <location>
        <begin position="458"/>
        <end position="663"/>
    </location>
</feature>